<protein>
    <submittedName>
        <fullName evidence="1">Uncharacterized protein</fullName>
    </submittedName>
</protein>
<evidence type="ECO:0000313" key="2">
    <source>
        <dbReference type="Proteomes" id="UP001214250"/>
    </source>
</evidence>
<dbReference type="RefSeq" id="WP_274150416.1">
    <property type="nucleotide sequence ID" value="NZ_CP117811.1"/>
</dbReference>
<dbReference type="Proteomes" id="UP001214250">
    <property type="component" value="Chromosome 1"/>
</dbReference>
<gene>
    <name evidence="1" type="ORF">PQO03_11570</name>
</gene>
<name>A0ABY7VQ92_9BACT</name>
<accession>A0ABY7VQ92</accession>
<sequence length="210" mass="24868">MIWIILFIVLLLIGPPITAYKELNKNISVDNFINEIKYDELPKNIQKDITKFNALIPDEFKMEILWKKQLATMVLWRNKSQVILYTLPDNSITIETELSNSYSLTTYNNQASTNTPMPENYFREVYPKIPLKELIEKHKNSLDCIKTKKEIFPLDDTSEQNIKLNLFKGSLQIHKYVKSIPLYPLKAILWFYYYPFFNRYPSIESQLNKS</sequence>
<dbReference type="EMBL" id="CP117811">
    <property type="protein sequence ID" value="WDE96348.1"/>
    <property type="molecule type" value="Genomic_DNA"/>
</dbReference>
<proteinExistence type="predicted"/>
<evidence type="ECO:0000313" key="1">
    <source>
        <dbReference type="EMBL" id="WDE96348.1"/>
    </source>
</evidence>
<keyword evidence="2" id="KW-1185">Reference proteome</keyword>
<organism evidence="1 2">
    <name type="scientific">Lentisphaera profundi</name>
    <dbReference type="NCBI Taxonomy" id="1658616"/>
    <lineage>
        <taxon>Bacteria</taxon>
        <taxon>Pseudomonadati</taxon>
        <taxon>Lentisphaerota</taxon>
        <taxon>Lentisphaeria</taxon>
        <taxon>Lentisphaerales</taxon>
        <taxon>Lentisphaeraceae</taxon>
        <taxon>Lentisphaera</taxon>
    </lineage>
</organism>
<reference evidence="1 2" key="1">
    <citation type="submission" date="2023-02" db="EMBL/GenBank/DDBJ databases">
        <title>Genome sequence of Lentisphaera profundi SAORIC-696.</title>
        <authorList>
            <person name="Kim e."/>
            <person name="Cho J.-C."/>
            <person name="Choi A."/>
            <person name="Kang I."/>
        </authorList>
    </citation>
    <scope>NUCLEOTIDE SEQUENCE [LARGE SCALE GENOMIC DNA]</scope>
    <source>
        <strain evidence="1 2">SAORIC-696</strain>
    </source>
</reference>